<dbReference type="GO" id="GO:0003899">
    <property type="term" value="F:DNA-directed RNA polymerase activity"/>
    <property type="evidence" value="ECO:0007669"/>
    <property type="project" value="UniProtKB-EC"/>
</dbReference>
<protein>
    <recommendedName>
        <fullName evidence="2">DNA-directed RNA polymerase</fullName>
        <ecNumber evidence="2">2.7.7.6</ecNumber>
    </recommendedName>
</protein>
<dbReference type="Pfam" id="PF00562">
    <property type="entry name" value="RNA_pol_Rpb2_6"/>
    <property type="match status" value="2"/>
</dbReference>
<evidence type="ECO:0000256" key="6">
    <source>
        <dbReference type="ARBA" id="ARBA00022723"/>
    </source>
</evidence>
<dbReference type="Gene3D" id="3.90.1110.10">
    <property type="entry name" value="RNA polymerase Rpb2, domain 2"/>
    <property type="match status" value="1"/>
</dbReference>
<dbReference type="InterPro" id="IPR027434">
    <property type="entry name" value="Homing_endonucl"/>
</dbReference>
<dbReference type="GO" id="GO:0000428">
    <property type="term" value="C:DNA-directed RNA polymerase complex"/>
    <property type="evidence" value="ECO:0007669"/>
    <property type="project" value="UniProtKB-KW"/>
</dbReference>
<feature type="domain" description="Hint" evidence="11">
    <location>
        <begin position="1030"/>
        <end position="1132"/>
    </location>
</feature>
<keyword evidence="10" id="KW-0804">Transcription</keyword>
<proteinExistence type="inferred from homology"/>
<dbReference type="Pfam" id="PF04567">
    <property type="entry name" value="RNA_pol_Rpb2_5"/>
    <property type="match status" value="1"/>
</dbReference>
<keyword evidence="9" id="KW-0651">Protein splicing</keyword>
<dbReference type="InterPro" id="IPR037033">
    <property type="entry name" value="DNA-dir_RNAP_su2_hyb_sf"/>
</dbReference>
<evidence type="ECO:0000256" key="4">
    <source>
        <dbReference type="ARBA" id="ARBA00022679"/>
    </source>
</evidence>
<dbReference type="EMBL" id="MN739664">
    <property type="protein sequence ID" value="QHT19254.1"/>
    <property type="molecule type" value="Genomic_DNA"/>
</dbReference>
<keyword evidence="6" id="KW-0479">Metal-binding</keyword>
<keyword evidence="5" id="KW-0548">Nucleotidyltransferase</keyword>
<dbReference type="InterPro" id="IPR015712">
    <property type="entry name" value="DNA-dir_RNA_pol_su2"/>
</dbReference>
<name>A0A6C0DRW9_9ZZZZ</name>
<dbReference type="Pfam" id="PF04565">
    <property type="entry name" value="RNA_pol_Rpb2_3"/>
    <property type="match status" value="1"/>
</dbReference>
<dbReference type="Gene3D" id="3.90.1100.10">
    <property type="match status" value="1"/>
</dbReference>
<evidence type="ECO:0000256" key="9">
    <source>
        <dbReference type="ARBA" id="ARBA00023000"/>
    </source>
</evidence>
<dbReference type="FunFam" id="3.90.1800.10:FF:000002">
    <property type="entry name" value="DNA-directed RNA polymerase subunit beta"/>
    <property type="match status" value="1"/>
</dbReference>
<dbReference type="CDD" id="cd00653">
    <property type="entry name" value="RNA_pol_B_RPB2"/>
    <property type="match status" value="1"/>
</dbReference>
<reference evidence="12" key="1">
    <citation type="journal article" date="2020" name="Nature">
        <title>Giant virus diversity and host interactions through global metagenomics.</title>
        <authorList>
            <person name="Schulz F."/>
            <person name="Roux S."/>
            <person name="Paez-Espino D."/>
            <person name="Jungbluth S."/>
            <person name="Walsh D.A."/>
            <person name="Denef V.J."/>
            <person name="McMahon K.D."/>
            <person name="Konstantinidis K.T."/>
            <person name="Eloe-Fadrosh E.A."/>
            <person name="Kyrpides N.C."/>
            <person name="Woyke T."/>
        </authorList>
    </citation>
    <scope>NUCLEOTIDE SEQUENCE</scope>
    <source>
        <strain evidence="12">GVMAG-M-3300023174-57</strain>
    </source>
</reference>
<keyword evidence="8" id="KW-0862">Zinc</keyword>
<dbReference type="InterPro" id="IPR007646">
    <property type="entry name" value="RNA_pol_Rpb2_4"/>
</dbReference>
<evidence type="ECO:0000256" key="10">
    <source>
        <dbReference type="ARBA" id="ARBA00023163"/>
    </source>
</evidence>
<dbReference type="InterPro" id="IPR007121">
    <property type="entry name" value="RNA_pol_bsu_CS"/>
</dbReference>
<dbReference type="InterPro" id="IPR006142">
    <property type="entry name" value="INTEIN"/>
</dbReference>
<feature type="domain" description="Hint" evidence="11">
    <location>
        <begin position="1621"/>
        <end position="1733"/>
    </location>
</feature>
<evidence type="ECO:0000256" key="2">
    <source>
        <dbReference type="ARBA" id="ARBA00012418"/>
    </source>
</evidence>
<sequence length="1919" mass="214346">MYHDLLERYFAQHNNRQIIYHQIASFNQFMEKEVSETILRSCPIKILGSPDLTLTGTTRAAAGTAGTAIRVSIDPVEEVAVPTGPVAPPREVEVTIEFRNVNIRKPTIFENNGAVTPMYPNDARLRNITYAAPVYVDLHISTTLFDPATGEKETRTRALQRIHVGKIPVMVGSKFCMLCETPEKMPRDLGECSTDPGGYFIIQGGERIIISQERMAENRMFVFRNSKNRNKEAEKIECKSIGLDNEGAPKSIAVVILHNVKNPAAPEHIRVSLPRIKTEIPLFVMFRALGFQSDKTIIELIMGSASSSYDMIFQECIQDAKEIRTQEAAVEFLSKHIGSGSSIREALTSSTLQITKMPKTGVLTEILAEEFLPHIGGFNTLYEKGCFLAAMTKKVLEVYTNRISYDDRDAYPNKKVELPGNLLGNLFRYFFGTKVIKDMKSTITKEIHNGAWKATGKFEDIINPTNIYKILKSTIVDIGMKSSLATGNFAGGKMGTKMGISQVMNRLTYLSGISHLRRISTPIEKTGKLIPPRKLHNTQWGFVCPAETPEGHSVGVVKNLGSTALVSLPSNPEPIVNILYDELGMVNLSETTHAEKHSQCRVYINGGWVGIIRESTMSSIEVVRLLRKAKTAGRMNPHTSVIFNPRLNEVWMNTEGGRLLRPVLTGNAMRDLQANPSTPRPWDALKEWNDLMRWTSPAGHSLIEYIDPGESETLYIAMFPEDLKGPRGGDFTHCEIHPSTILGTMASNIPFCDHNQSPRNTYQSAMGKQAMGIYALNFRDRMDTMGNLLCNPSLPLVSPYMSKFYRAQDMPSGNNIIVAIATYGGYNQEDSIMFNRAALDRGLFRSFFYRTYKDEEKKNQASGEEERFCKPDQTLTKQMKMANYEKLGEDGIVPENTYVSQEDVLIGKVAPIRLRAPDGAALAGVTHATLQAMSGAAAAAAVEAAGGKRYKDVSKMLRNNETGFVDKIYRGRNGEGYTFVKIRVRSERIPTIGDKFSSRHGQKGTVGMILEPWDMPQTKDGIVPDIIINPHCFTGETQVSLPNGLSRRIDSFSEQGLEKVWCFDPETGNVYESFSLGRSDRGVKPTIRLTLDDGRTIRCTPDHKFKVRTVDGTTVDKMAGDLTFTDSLVMSLRGTEDTACPLEAAWSLKMGDYLFNMRTEESRERVLAFARILGYLSTDGCFTHSRNEYKGVLYMGCLMDARSIMGDIYTITGKSPMIRDCLSPTNGSKCYVINLPNEFSYSMAHLSGITVGRRTTQEAVYPDFLFDTACPKSVVREFLAGCFGGDGWTTYINGNLFSNVGFSQSICTEFLDTMEERMAKFVDLMAAVGVKARINRTRLCHMKTESYQNNPRASVEVVVDSNAEFYEKIGFRHCIDKQLRLEATVAYEGYCKEVRRQHDAAMATVDTSMLSVKSYPAALAEVKKLYTTEKPLNNYYSLLTSTLIGNRRKPGRSTEMKVFDYTYMLTASEWAKQSGCADWFSKTEYTVLRDAVDTPTYSMGIMKKEEALPAPVFDIGVARSHTFVSQGCAVLNCIPSRMTIAQLMETLMGKVGCSLGFLGDGTPFNEVTVEKLSTILRDQLKMEPYGNEVLYCGTTGKQMRTNIFMGPCYYQRLKHMVDDKIHCLTSDHDVLTAYGWKPITTISIADRVATFDGPKIVYEHPKACVKFLYHALMYTFQTADGSSQTVTPEHRMVVATVSGSSMNHCYDWRFMMAEEVYIMLEGAQVSMVFTTLDSQETRSTSDIVSWTKSVGTPDGSVYCLTMPNERFIVRKHGTTTGVWTGNSRASGPLVMLTRQPAEGRARDGGLRFGEMERDCMIAHGASEFLKERMLEASDNFQAFICRGCGLLGIVNPVRGTYECSACPSTTGFSQVRIPYAYKLFLQELESMNISSRLITESRLREQVEKKRDMVGDRARLEAE</sequence>
<dbReference type="SUPFAM" id="SSF64484">
    <property type="entry name" value="beta and beta-prime subunits of DNA dependent RNA-polymerase"/>
    <property type="match status" value="3"/>
</dbReference>
<dbReference type="PROSITE" id="PS01166">
    <property type="entry name" value="RNA_POL_BETA"/>
    <property type="match status" value="1"/>
</dbReference>
<evidence type="ECO:0000256" key="5">
    <source>
        <dbReference type="ARBA" id="ARBA00022695"/>
    </source>
</evidence>
<dbReference type="GO" id="GO:0032549">
    <property type="term" value="F:ribonucleoside binding"/>
    <property type="evidence" value="ECO:0007669"/>
    <property type="project" value="InterPro"/>
</dbReference>
<dbReference type="Gene3D" id="2.40.50.150">
    <property type="match status" value="1"/>
</dbReference>
<dbReference type="GO" id="GO:0003677">
    <property type="term" value="F:DNA binding"/>
    <property type="evidence" value="ECO:0007669"/>
    <property type="project" value="InterPro"/>
</dbReference>
<dbReference type="Pfam" id="PF04566">
    <property type="entry name" value="RNA_pol_Rpb2_4"/>
    <property type="match status" value="1"/>
</dbReference>
<evidence type="ECO:0000313" key="12">
    <source>
        <dbReference type="EMBL" id="QHT19254.1"/>
    </source>
</evidence>
<dbReference type="Pfam" id="PF04560">
    <property type="entry name" value="RNA_pol_Rpb2_7"/>
    <property type="match status" value="1"/>
</dbReference>
<evidence type="ECO:0000256" key="8">
    <source>
        <dbReference type="ARBA" id="ARBA00022833"/>
    </source>
</evidence>
<dbReference type="Gene3D" id="3.90.1070.20">
    <property type="match status" value="1"/>
</dbReference>
<comment type="similarity">
    <text evidence="1">Belongs to the RNA polymerase beta chain family.</text>
</comment>
<dbReference type="InterPro" id="IPR007647">
    <property type="entry name" value="RNA_pol_Rpb2_5"/>
</dbReference>
<dbReference type="SUPFAM" id="SSF51294">
    <property type="entry name" value="Hedgehog/intein (Hint) domain"/>
    <property type="match status" value="2"/>
</dbReference>
<dbReference type="PRINTS" id="PR00379">
    <property type="entry name" value="INTEIN"/>
</dbReference>
<keyword evidence="3" id="KW-0240">DNA-directed RNA polymerase</keyword>
<evidence type="ECO:0000256" key="7">
    <source>
        <dbReference type="ARBA" id="ARBA00022813"/>
    </source>
</evidence>
<dbReference type="InterPro" id="IPR007120">
    <property type="entry name" value="DNA-dir_RNAP_su2_dom"/>
</dbReference>
<evidence type="ECO:0000256" key="3">
    <source>
        <dbReference type="ARBA" id="ARBA00022478"/>
    </source>
</evidence>
<evidence type="ECO:0000256" key="1">
    <source>
        <dbReference type="ARBA" id="ARBA00006835"/>
    </source>
</evidence>
<dbReference type="Gene3D" id="3.10.28.10">
    <property type="entry name" value="Homing endonucleases"/>
    <property type="match status" value="1"/>
</dbReference>
<evidence type="ECO:0000259" key="11">
    <source>
        <dbReference type="SMART" id="SM00306"/>
    </source>
</evidence>
<dbReference type="GO" id="GO:0006351">
    <property type="term" value="P:DNA-templated transcription"/>
    <property type="evidence" value="ECO:0007669"/>
    <property type="project" value="InterPro"/>
</dbReference>
<dbReference type="Gene3D" id="3.90.1800.10">
    <property type="entry name" value="RNA polymerase alpha subunit dimerisation domain"/>
    <property type="match status" value="1"/>
</dbReference>
<dbReference type="InterPro" id="IPR006141">
    <property type="entry name" value="Intein_N"/>
</dbReference>
<keyword evidence="7" id="KW-0068">Autocatalytic cleavage</keyword>
<dbReference type="CDD" id="cd00081">
    <property type="entry name" value="Hint"/>
    <property type="match status" value="2"/>
</dbReference>
<dbReference type="GO" id="GO:0016539">
    <property type="term" value="P:intein-mediated protein splicing"/>
    <property type="evidence" value="ECO:0007669"/>
    <property type="project" value="InterPro"/>
</dbReference>
<dbReference type="Pfam" id="PF04563">
    <property type="entry name" value="RNA_pol_Rpb2_1"/>
    <property type="match status" value="1"/>
</dbReference>
<dbReference type="Gene3D" id="2.170.16.10">
    <property type="entry name" value="Hedgehog/Intein (Hint) domain"/>
    <property type="match status" value="2"/>
</dbReference>
<dbReference type="PANTHER" id="PTHR20856">
    <property type="entry name" value="DNA-DIRECTED RNA POLYMERASE I SUBUNIT 2"/>
    <property type="match status" value="1"/>
</dbReference>
<dbReference type="InterPro" id="IPR003587">
    <property type="entry name" value="Hint_dom_N"/>
</dbReference>
<dbReference type="Pfam" id="PF04561">
    <property type="entry name" value="RNA_pol_Rpb2_2"/>
    <property type="match status" value="1"/>
</dbReference>
<dbReference type="EC" id="2.7.7.6" evidence="2"/>
<dbReference type="InterPro" id="IPR007644">
    <property type="entry name" value="RNA_pol_bsu_protrusion"/>
</dbReference>
<keyword evidence="4" id="KW-0808">Transferase</keyword>
<dbReference type="InterPro" id="IPR037034">
    <property type="entry name" value="RNA_pol_Rpb2_2_sf"/>
</dbReference>
<dbReference type="InterPro" id="IPR007642">
    <property type="entry name" value="RNA_pol_Rpb2_2"/>
</dbReference>
<dbReference type="PROSITE" id="PS50817">
    <property type="entry name" value="INTEIN_N_TER"/>
    <property type="match status" value="2"/>
</dbReference>
<dbReference type="SMART" id="SM00306">
    <property type="entry name" value="HintN"/>
    <property type="match status" value="2"/>
</dbReference>
<organism evidence="12">
    <name type="scientific">viral metagenome</name>
    <dbReference type="NCBI Taxonomy" id="1070528"/>
    <lineage>
        <taxon>unclassified sequences</taxon>
        <taxon>metagenomes</taxon>
        <taxon>organismal metagenomes</taxon>
    </lineage>
</organism>
<dbReference type="NCBIfam" id="TIGR01445">
    <property type="entry name" value="intein_Nterm"/>
    <property type="match status" value="1"/>
</dbReference>
<dbReference type="Gene3D" id="2.40.270.10">
    <property type="entry name" value="DNA-directed RNA polymerase, subunit 2, domain 6"/>
    <property type="match status" value="2"/>
</dbReference>
<dbReference type="InterPro" id="IPR007641">
    <property type="entry name" value="RNA_pol_Rpb2_7"/>
</dbReference>
<dbReference type="GO" id="GO:0046872">
    <property type="term" value="F:metal ion binding"/>
    <property type="evidence" value="ECO:0007669"/>
    <property type="project" value="UniProtKB-KW"/>
</dbReference>
<dbReference type="InterPro" id="IPR036844">
    <property type="entry name" value="Hint_dom_sf"/>
</dbReference>
<dbReference type="InterPro" id="IPR007645">
    <property type="entry name" value="RNA_pol_Rpb2_3"/>
</dbReference>
<dbReference type="InterPro" id="IPR014724">
    <property type="entry name" value="RNA_pol_RPB2_OB-fold"/>
</dbReference>
<accession>A0A6C0DRW9</accession>